<dbReference type="SUPFAM" id="SSF56047">
    <property type="entry name" value="Ribosomal protein S8"/>
    <property type="match status" value="1"/>
</dbReference>
<dbReference type="GO" id="GO:0019843">
    <property type="term" value="F:rRNA binding"/>
    <property type="evidence" value="ECO:0007669"/>
    <property type="project" value="UniProtKB-UniRule"/>
</dbReference>
<dbReference type="OMA" id="NSAYHDT"/>
<reference evidence="10" key="1">
    <citation type="journal article" date="2020" name="mSystems">
        <title>Genome- and Community-Level Interaction Insights into Carbon Utilization and Element Cycling Functions of Hydrothermarchaeota in Hydrothermal Sediment.</title>
        <authorList>
            <person name="Zhou Z."/>
            <person name="Liu Y."/>
            <person name="Xu W."/>
            <person name="Pan J."/>
            <person name="Luo Z.H."/>
            <person name="Li M."/>
        </authorList>
    </citation>
    <scope>NUCLEOTIDE SEQUENCE [LARGE SCALE GENOMIC DNA]</scope>
    <source>
        <strain evidence="10">SpSt-70</strain>
    </source>
</reference>
<comment type="function">
    <text evidence="8">One of the primary rRNA binding proteins, it binds directly to 16S rRNA central domain where it helps coordinate assembly of the platform of the 30S subunit.</text>
</comment>
<gene>
    <name evidence="8" type="primary">rpsH</name>
    <name evidence="10" type="ORF">ENU78_03930</name>
</gene>
<evidence type="ECO:0000256" key="4">
    <source>
        <dbReference type="ARBA" id="ARBA00022980"/>
    </source>
</evidence>
<dbReference type="FunFam" id="3.30.1490.10:FF:000001">
    <property type="entry name" value="30S ribosomal protein S8"/>
    <property type="match status" value="1"/>
</dbReference>
<dbReference type="Pfam" id="PF00410">
    <property type="entry name" value="Ribosomal_S8"/>
    <property type="match status" value="1"/>
</dbReference>
<dbReference type="GO" id="GO:0003735">
    <property type="term" value="F:structural constituent of ribosome"/>
    <property type="evidence" value="ECO:0007669"/>
    <property type="project" value="InterPro"/>
</dbReference>
<sequence>MTVTDPIADMLVRIKNASMRRHPTVDVPYSKMKEKILEILLREGYIARYEVIGEIPQKYIRVYLKYKGKTPVIQDVKRVSKPGRRYYVNKEEIPRVLGGLGIAILSTSKGIMTDKEARLLGVGGELICMVW</sequence>
<evidence type="ECO:0000256" key="2">
    <source>
        <dbReference type="ARBA" id="ARBA00022730"/>
    </source>
</evidence>
<dbReference type="EMBL" id="DTDV01000012">
    <property type="protein sequence ID" value="HGK23585.1"/>
    <property type="molecule type" value="Genomic_DNA"/>
</dbReference>
<dbReference type="GO" id="GO:0006412">
    <property type="term" value="P:translation"/>
    <property type="evidence" value="ECO:0007669"/>
    <property type="project" value="UniProtKB-UniRule"/>
</dbReference>
<comment type="caution">
    <text evidence="10">The sequence shown here is derived from an EMBL/GenBank/DDBJ whole genome shotgun (WGS) entry which is preliminary data.</text>
</comment>
<dbReference type="HAMAP" id="MF_01302_B">
    <property type="entry name" value="Ribosomal_uS8_B"/>
    <property type="match status" value="1"/>
</dbReference>
<keyword evidence="3 8" id="KW-0694">RNA-binding</keyword>
<keyword evidence="2 8" id="KW-0699">rRNA-binding</keyword>
<dbReference type="PANTHER" id="PTHR11758">
    <property type="entry name" value="40S RIBOSOMAL PROTEIN S15A"/>
    <property type="match status" value="1"/>
</dbReference>
<organism evidence="10">
    <name type="scientific">Dictyoglomus thermophilum</name>
    <dbReference type="NCBI Taxonomy" id="14"/>
    <lineage>
        <taxon>Bacteria</taxon>
        <taxon>Pseudomonadati</taxon>
        <taxon>Dictyoglomota</taxon>
        <taxon>Dictyoglomia</taxon>
        <taxon>Dictyoglomales</taxon>
        <taxon>Dictyoglomaceae</taxon>
        <taxon>Dictyoglomus</taxon>
    </lineage>
</organism>
<dbReference type="GO" id="GO:0005840">
    <property type="term" value="C:ribosome"/>
    <property type="evidence" value="ECO:0007669"/>
    <property type="project" value="UniProtKB-KW"/>
</dbReference>
<keyword evidence="4 8" id="KW-0689">Ribosomal protein</keyword>
<dbReference type="RefSeq" id="WP_012548543.1">
    <property type="nucleotide sequence ID" value="NZ_VTFL01000008.1"/>
</dbReference>
<dbReference type="InterPro" id="IPR000630">
    <property type="entry name" value="Ribosomal_uS8"/>
</dbReference>
<keyword evidence="5 8" id="KW-0687">Ribonucleoprotein</keyword>
<dbReference type="SMR" id="A0A7C3KS63"/>
<dbReference type="PROSITE" id="PS00053">
    <property type="entry name" value="RIBOSOMAL_S8"/>
    <property type="match status" value="1"/>
</dbReference>
<dbReference type="InterPro" id="IPR035987">
    <property type="entry name" value="Ribosomal_uS8_sf"/>
</dbReference>
<dbReference type="InterPro" id="IPR047863">
    <property type="entry name" value="Ribosomal_uS8_CS"/>
</dbReference>
<dbReference type="Gene3D" id="3.30.1490.10">
    <property type="match status" value="1"/>
</dbReference>
<evidence type="ECO:0000256" key="6">
    <source>
        <dbReference type="ARBA" id="ARBA00035258"/>
    </source>
</evidence>
<protein>
    <recommendedName>
        <fullName evidence="6 8">Small ribosomal subunit protein uS8</fullName>
    </recommendedName>
</protein>
<comment type="subunit">
    <text evidence="7 8">Part of the 30S ribosomal subunit. Contacts proteins S5 and S12.</text>
</comment>
<comment type="similarity">
    <text evidence="1 8 9">Belongs to the universal ribosomal protein uS8 family.</text>
</comment>
<dbReference type="GO" id="GO:0005737">
    <property type="term" value="C:cytoplasm"/>
    <property type="evidence" value="ECO:0007669"/>
    <property type="project" value="UniProtKB-ARBA"/>
</dbReference>
<evidence type="ECO:0000256" key="7">
    <source>
        <dbReference type="ARBA" id="ARBA00046740"/>
    </source>
</evidence>
<name>A0A7C3KS63_DICTH</name>
<dbReference type="Gene3D" id="3.30.1370.30">
    <property type="match status" value="1"/>
</dbReference>
<evidence type="ECO:0000256" key="1">
    <source>
        <dbReference type="ARBA" id="ARBA00006471"/>
    </source>
</evidence>
<evidence type="ECO:0000256" key="9">
    <source>
        <dbReference type="RuleBase" id="RU003660"/>
    </source>
</evidence>
<dbReference type="FunFam" id="3.30.1370.30:FF:000002">
    <property type="entry name" value="30S ribosomal protein S8"/>
    <property type="match status" value="1"/>
</dbReference>
<evidence type="ECO:0000256" key="8">
    <source>
        <dbReference type="HAMAP-Rule" id="MF_01302"/>
    </source>
</evidence>
<dbReference type="GO" id="GO:1990904">
    <property type="term" value="C:ribonucleoprotein complex"/>
    <property type="evidence" value="ECO:0007669"/>
    <property type="project" value="UniProtKB-KW"/>
</dbReference>
<evidence type="ECO:0000313" key="10">
    <source>
        <dbReference type="EMBL" id="HGK23585.1"/>
    </source>
</evidence>
<evidence type="ECO:0000256" key="5">
    <source>
        <dbReference type="ARBA" id="ARBA00023274"/>
    </source>
</evidence>
<dbReference type="NCBIfam" id="NF001109">
    <property type="entry name" value="PRK00136.1"/>
    <property type="match status" value="1"/>
</dbReference>
<dbReference type="AlphaFoldDB" id="A0A7C3KS63"/>
<accession>A0A7C3KS63</accession>
<evidence type="ECO:0000256" key="3">
    <source>
        <dbReference type="ARBA" id="ARBA00022884"/>
    </source>
</evidence>
<proteinExistence type="inferred from homology"/>